<dbReference type="RefSeq" id="WP_186914685.1">
    <property type="nucleotide sequence ID" value="NZ_JACOFZ010000001.1"/>
</dbReference>
<proteinExistence type="inferred from homology"/>
<dbReference type="Pfam" id="PF07963">
    <property type="entry name" value="N_methyl"/>
    <property type="match status" value="1"/>
</dbReference>
<dbReference type="Proteomes" id="UP000627446">
    <property type="component" value="Unassembled WGS sequence"/>
</dbReference>
<keyword evidence="4" id="KW-0472">Membrane</keyword>
<dbReference type="Gene3D" id="3.30.700.10">
    <property type="entry name" value="Glycoprotein, Type 4 Pilin"/>
    <property type="match status" value="1"/>
</dbReference>
<organism evidence="5 6">
    <name type="scientific">Undibacterium nitidum</name>
    <dbReference type="NCBI Taxonomy" id="2762298"/>
    <lineage>
        <taxon>Bacteria</taxon>
        <taxon>Pseudomonadati</taxon>
        <taxon>Pseudomonadota</taxon>
        <taxon>Betaproteobacteria</taxon>
        <taxon>Burkholderiales</taxon>
        <taxon>Oxalobacteraceae</taxon>
        <taxon>Undibacterium</taxon>
    </lineage>
</organism>
<protein>
    <submittedName>
        <fullName evidence="5">Pilin</fullName>
    </submittedName>
</protein>
<accession>A0A923HVG1</accession>
<evidence type="ECO:0000313" key="6">
    <source>
        <dbReference type="Proteomes" id="UP000627446"/>
    </source>
</evidence>
<dbReference type="PANTHER" id="PTHR30093:SF34">
    <property type="entry name" value="PREPILIN PEPTIDASE-DEPENDENT PROTEIN D"/>
    <property type="match status" value="1"/>
</dbReference>
<dbReference type="PANTHER" id="PTHR30093">
    <property type="entry name" value="GENERAL SECRETION PATHWAY PROTEIN G"/>
    <property type="match status" value="1"/>
</dbReference>
<evidence type="ECO:0000256" key="2">
    <source>
        <dbReference type="ARBA" id="ARBA00022481"/>
    </source>
</evidence>
<keyword evidence="6" id="KW-1185">Reference proteome</keyword>
<comment type="similarity">
    <text evidence="1 3">Belongs to the N-Me-Phe pilin family.</text>
</comment>
<dbReference type="Pfam" id="PF00114">
    <property type="entry name" value="Pilin"/>
    <property type="match status" value="1"/>
</dbReference>
<dbReference type="SUPFAM" id="SSF54523">
    <property type="entry name" value="Pili subunits"/>
    <property type="match status" value="1"/>
</dbReference>
<dbReference type="PROSITE" id="PS00409">
    <property type="entry name" value="PROKAR_NTER_METHYL"/>
    <property type="match status" value="1"/>
</dbReference>
<gene>
    <name evidence="5" type="ORF">H8K36_05595</name>
</gene>
<feature type="transmembrane region" description="Helical" evidence="4">
    <location>
        <begin position="12"/>
        <end position="37"/>
    </location>
</feature>
<dbReference type="EMBL" id="JACOFZ010000001">
    <property type="protein sequence ID" value="MBC3880841.1"/>
    <property type="molecule type" value="Genomic_DNA"/>
</dbReference>
<dbReference type="InterPro" id="IPR012902">
    <property type="entry name" value="N_methyl_site"/>
</dbReference>
<dbReference type="NCBIfam" id="TIGR02532">
    <property type="entry name" value="IV_pilin_GFxxxE"/>
    <property type="match status" value="1"/>
</dbReference>
<dbReference type="AlphaFoldDB" id="A0A923HVG1"/>
<evidence type="ECO:0000256" key="4">
    <source>
        <dbReference type="SAM" id="Phobius"/>
    </source>
</evidence>
<reference evidence="5" key="1">
    <citation type="submission" date="2020-08" db="EMBL/GenBank/DDBJ databases">
        <title>Novel species isolated from subtropical streams in China.</title>
        <authorList>
            <person name="Lu H."/>
        </authorList>
    </citation>
    <scope>NUCLEOTIDE SEQUENCE</scope>
    <source>
        <strain evidence="5">LX22W</strain>
    </source>
</reference>
<name>A0A923HVG1_9BURK</name>
<dbReference type="InterPro" id="IPR045584">
    <property type="entry name" value="Pilin-like"/>
</dbReference>
<evidence type="ECO:0000313" key="5">
    <source>
        <dbReference type="EMBL" id="MBC3880841.1"/>
    </source>
</evidence>
<keyword evidence="4" id="KW-0812">Transmembrane</keyword>
<keyword evidence="4" id="KW-1133">Transmembrane helix</keyword>
<sequence>MKSKSAFKSVQKGFTLIELMIVVAIIGILAAVALPAYKDYTVRAKVSEVILAASSAKNTIAEYYNVKGSIPASGLVSISTQTTQYVSGVSWSGTVLTATATGEAKISGSTITLTPSTSATDNLNWTCSGTIDLRYRPASCK</sequence>
<dbReference type="GO" id="GO:0007155">
    <property type="term" value="P:cell adhesion"/>
    <property type="evidence" value="ECO:0007669"/>
    <property type="project" value="InterPro"/>
</dbReference>
<keyword evidence="3" id="KW-0281">Fimbrium</keyword>
<keyword evidence="2" id="KW-0488">Methylation</keyword>
<evidence type="ECO:0000256" key="1">
    <source>
        <dbReference type="ARBA" id="ARBA00005233"/>
    </source>
</evidence>
<evidence type="ECO:0000256" key="3">
    <source>
        <dbReference type="RuleBase" id="RU000389"/>
    </source>
</evidence>
<dbReference type="InterPro" id="IPR001082">
    <property type="entry name" value="Pilin"/>
</dbReference>
<comment type="caution">
    <text evidence="5">The sequence shown here is derived from an EMBL/GenBank/DDBJ whole genome shotgun (WGS) entry which is preliminary data.</text>
</comment>
<dbReference type="GO" id="GO:0009289">
    <property type="term" value="C:pilus"/>
    <property type="evidence" value="ECO:0007669"/>
    <property type="project" value="InterPro"/>
</dbReference>